<dbReference type="EMBL" id="CP054615">
    <property type="protein sequence ID" value="QKS49106.1"/>
    <property type="molecule type" value="Genomic_DNA"/>
</dbReference>
<dbReference type="KEGG" id="aoz:HUE56_00930"/>
<keyword evidence="1" id="KW-0614">Plasmid</keyword>
<dbReference type="OrthoDB" id="7292950at2"/>
<sequence length="703" mass="76942">MRVLIVTAEIGEGSGGPFHETLSNIGLLACALKEAGHRVFCLDLGHGADASEIVARTVRATMPDICTIAAELPTLLTRSIFRTARQVRPGIVGIARSDGVMTGVSDPDGPDIEVVGVGEDAFIRLCDALAQNQDPSGVPDIVCRDGNGRVRRTPPRSTVTRLMYDVVSKGTSESGEDLNGLDAHVHRTVTAQWAPRDEAAALDFVRDHLPGGRIMIYGAGTHTARLLDVLADRPDVTVLAVLDRNASGTGTFRSHPLLPPLAARQADVDHVVVAHPVWELDMVEALLRHGVPLERLFQVYSSPAYLARVLIRSVATALATLDGGIRNLVIGPAKWSIVSDAELAEALPPDQTVKLHFDPTDPFVASRTYRTIDLRHSYALLDAVIRHVRPATIYLRTHVGSNLLGYVIRRMAPQARLIHELYDFASLLSDQMLFGWMERSPEAVAACRATERHSMRHSDLIVSKRAGPSWQPFLERFTAPYRVFYAGKAAQPPSRPPPSPGRPIRILYAGILPRPELLDVSLCDYNFLPLLEALAATGRFEIALYNYLHEGSAMDYLFSGYLERFSTPALRYHRCVAYEALVELAGQFDYGWLYRDATQEDNPDARIIVGQRFTGYVFAGLPQILDEGWESMADLVRRHGAGLVVSHADQHRLADIITAADHAALAAGAQHLREAMIEHNQAVLHDIAGLAAPAVRDDGDGRP</sequence>
<protein>
    <submittedName>
        <fullName evidence="1">Uncharacterized protein</fullName>
    </submittedName>
</protein>
<reference evidence="1 2" key="1">
    <citation type="submission" date="2020-06" db="EMBL/GenBank/DDBJ databases">
        <title>Complete genome of Azosprillum oryzae KACC14407.</title>
        <authorList>
            <person name="Kim M."/>
            <person name="Park Y.-J."/>
            <person name="Shin J.-H."/>
        </authorList>
    </citation>
    <scope>NUCLEOTIDE SEQUENCE [LARGE SCALE GENOMIC DNA]</scope>
    <source>
        <strain evidence="1 2">KACC 14407</strain>
        <plasmid evidence="1 2">unnamed1</plasmid>
    </source>
</reference>
<dbReference type="Proteomes" id="UP000509702">
    <property type="component" value="Plasmid unnamed1"/>
</dbReference>
<organism evidence="1 2">
    <name type="scientific">Azospirillum oryzae</name>
    <dbReference type="NCBI Taxonomy" id="286727"/>
    <lineage>
        <taxon>Bacteria</taxon>
        <taxon>Pseudomonadati</taxon>
        <taxon>Pseudomonadota</taxon>
        <taxon>Alphaproteobacteria</taxon>
        <taxon>Rhodospirillales</taxon>
        <taxon>Azospirillaceae</taxon>
        <taxon>Azospirillum</taxon>
    </lineage>
</organism>
<dbReference type="RefSeq" id="WP_149200379.1">
    <property type="nucleotide sequence ID" value="NZ_BSOV01000032.1"/>
</dbReference>
<proteinExistence type="predicted"/>
<gene>
    <name evidence="1" type="ORF">HUE56_00930</name>
</gene>
<accession>A0A6N1AC46</accession>
<keyword evidence="2" id="KW-1185">Reference proteome</keyword>
<evidence type="ECO:0000313" key="2">
    <source>
        <dbReference type="Proteomes" id="UP000509702"/>
    </source>
</evidence>
<geneLocation type="plasmid" evidence="1 2">
    <name>unnamed1</name>
</geneLocation>
<evidence type="ECO:0000313" key="1">
    <source>
        <dbReference type="EMBL" id="QKS49106.1"/>
    </source>
</evidence>
<name>A0A6N1AC46_9PROT</name>
<dbReference type="Gene3D" id="3.40.50.720">
    <property type="entry name" value="NAD(P)-binding Rossmann-like Domain"/>
    <property type="match status" value="1"/>
</dbReference>
<dbReference type="AlphaFoldDB" id="A0A6N1AC46"/>